<keyword evidence="14" id="KW-0449">Lipoprotein</keyword>
<evidence type="ECO:0000313" key="18">
    <source>
        <dbReference type="EMBL" id="RKD12394.1"/>
    </source>
</evidence>
<evidence type="ECO:0000256" key="12">
    <source>
        <dbReference type="ARBA" id="ARBA00023139"/>
    </source>
</evidence>
<evidence type="ECO:0000256" key="6">
    <source>
        <dbReference type="ARBA" id="ARBA00022692"/>
    </source>
</evidence>
<evidence type="ECO:0000256" key="13">
    <source>
        <dbReference type="ARBA" id="ARBA00023237"/>
    </source>
</evidence>
<dbReference type="PROSITE" id="PS51257">
    <property type="entry name" value="PROKAR_LIPOPROTEIN"/>
    <property type="match status" value="1"/>
</dbReference>
<feature type="domain" description="Polysaccharide export protein N-terminal" evidence="16">
    <location>
        <begin position="65"/>
        <end position="144"/>
    </location>
</feature>
<evidence type="ECO:0000259" key="16">
    <source>
        <dbReference type="Pfam" id="PF02563"/>
    </source>
</evidence>
<dbReference type="Gene3D" id="3.10.560.10">
    <property type="entry name" value="Outer membrane lipoprotein wza domain like"/>
    <property type="match status" value="1"/>
</dbReference>
<keyword evidence="7" id="KW-0732">Signal</keyword>
<dbReference type="PANTHER" id="PTHR33619:SF3">
    <property type="entry name" value="POLYSACCHARIDE EXPORT PROTEIN GFCE-RELATED"/>
    <property type="match status" value="1"/>
</dbReference>
<dbReference type="PANTHER" id="PTHR33619">
    <property type="entry name" value="POLYSACCHARIDE EXPORT PROTEIN GFCE-RELATED"/>
    <property type="match status" value="1"/>
</dbReference>
<evidence type="ECO:0000256" key="7">
    <source>
        <dbReference type="ARBA" id="ARBA00022729"/>
    </source>
</evidence>
<dbReference type="InterPro" id="IPR003715">
    <property type="entry name" value="Poly_export_N"/>
</dbReference>
<comment type="similarity">
    <text evidence="2">Belongs to the BexD/CtrA/VexA family.</text>
</comment>
<dbReference type="GO" id="GO:0006811">
    <property type="term" value="P:monoatomic ion transport"/>
    <property type="evidence" value="ECO:0007669"/>
    <property type="project" value="UniProtKB-KW"/>
</dbReference>
<sequence length="263" mass="28969">MNNPSKVVRRSPFNRLHFLILLICIPLFFACSNKKGILFRTSDGVGVSSTFPDSSLVKNQNFLPIIQPGDRITVTNLNNESLINGMGVSTPLKISYEVDETGKIKLPGVGEVTIAGLKIREAEQLITEAYKQSILVDPLFVIEIVSSKVTLLGEFLKQGNFPLMNKETSLIDVVGDAGGFTARADKTKIKILRGDKANPEIIDVDLTNLSSLKSQKLNLQNHDIIYVQPRGIYLFVDKLSPVLTYVGVGTSLISLIYLFTNSR</sequence>
<evidence type="ECO:0000256" key="5">
    <source>
        <dbReference type="ARBA" id="ARBA00022597"/>
    </source>
</evidence>
<keyword evidence="4" id="KW-1134">Transmembrane beta strand</keyword>
<dbReference type="OrthoDB" id="937431at2"/>
<feature type="transmembrane region" description="Helical" evidence="15">
    <location>
        <begin position="242"/>
        <end position="260"/>
    </location>
</feature>
<accession>A0A419S1N2</accession>
<keyword evidence="15" id="KW-1133">Transmembrane helix</keyword>
<keyword evidence="8" id="KW-0625">Polysaccharide transport</keyword>
<comment type="subcellular location">
    <subcellularLocation>
        <location evidence="1">Cell outer membrane</location>
        <topology evidence="1">Multi-pass membrane protein</topology>
    </subcellularLocation>
</comment>
<keyword evidence="19" id="KW-1185">Reference proteome</keyword>
<dbReference type="InterPro" id="IPR054765">
    <property type="entry name" value="SLBB_dom"/>
</dbReference>
<keyword evidence="5" id="KW-0762">Sugar transport</keyword>
<dbReference type="EMBL" id="MBTA01000030">
    <property type="protein sequence ID" value="RKD12394.1"/>
    <property type="molecule type" value="Genomic_DNA"/>
</dbReference>
<protein>
    <submittedName>
        <fullName evidence="18">Uncharacterized protein</fullName>
    </submittedName>
</protein>
<keyword evidence="6 15" id="KW-0812">Transmembrane</keyword>
<evidence type="ECO:0000256" key="15">
    <source>
        <dbReference type="SAM" id="Phobius"/>
    </source>
</evidence>
<keyword evidence="12" id="KW-0564">Palmitate</keyword>
<dbReference type="GO" id="GO:0046930">
    <property type="term" value="C:pore complex"/>
    <property type="evidence" value="ECO:0007669"/>
    <property type="project" value="UniProtKB-KW"/>
</dbReference>
<dbReference type="GO" id="GO:0015288">
    <property type="term" value="F:porin activity"/>
    <property type="evidence" value="ECO:0007669"/>
    <property type="project" value="UniProtKB-KW"/>
</dbReference>
<reference evidence="18 19" key="1">
    <citation type="submission" date="2016-07" db="EMBL/GenBank/DDBJ databases">
        <title>Genome of Pelobium manganitolerans.</title>
        <authorList>
            <person name="Wu S."/>
            <person name="Wang G."/>
        </authorList>
    </citation>
    <scope>NUCLEOTIDE SEQUENCE [LARGE SCALE GENOMIC DNA]</scope>
    <source>
        <strain evidence="18 19">YS-25</strain>
    </source>
</reference>
<dbReference type="AlphaFoldDB" id="A0A419S1N2"/>
<dbReference type="Pfam" id="PF02563">
    <property type="entry name" value="Poly_export"/>
    <property type="match status" value="1"/>
</dbReference>
<dbReference type="RefSeq" id="WP_120183216.1">
    <property type="nucleotide sequence ID" value="NZ_MBTA01000030.1"/>
</dbReference>
<evidence type="ECO:0000256" key="1">
    <source>
        <dbReference type="ARBA" id="ARBA00004571"/>
    </source>
</evidence>
<evidence type="ECO:0000259" key="17">
    <source>
        <dbReference type="Pfam" id="PF22461"/>
    </source>
</evidence>
<evidence type="ECO:0000256" key="4">
    <source>
        <dbReference type="ARBA" id="ARBA00022452"/>
    </source>
</evidence>
<keyword evidence="10" id="KW-0626">Porin</keyword>
<keyword evidence="13" id="KW-0998">Cell outer membrane</keyword>
<dbReference type="Gene3D" id="3.30.1950.10">
    <property type="entry name" value="wza like domain"/>
    <property type="match status" value="1"/>
</dbReference>
<proteinExistence type="inferred from homology"/>
<keyword evidence="3" id="KW-0813">Transport</keyword>
<dbReference type="GO" id="GO:0015159">
    <property type="term" value="F:polysaccharide transmembrane transporter activity"/>
    <property type="evidence" value="ECO:0007669"/>
    <property type="project" value="InterPro"/>
</dbReference>
<keyword evidence="9" id="KW-0406">Ion transport</keyword>
<gene>
    <name evidence="18" type="ORF">BCY91_12145</name>
</gene>
<evidence type="ECO:0000256" key="10">
    <source>
        <dbReference type="ARBA" id="ARBA00023114"/>
    </source>
</evidence>
<evidence type="ECO:0000256" key="3">
    <source>
        <dbReference type="ARBA" id="ARBA00022448"/>
    </source>
</evidence>
<evidence type="ECO:0000256" key="8">
    <source>
        <dbReference type="ARBA" id="ARBA00023047"/>
    </source>
</evidence>
<dbReference type="Proteomes" id="UP000283433">
    <property type="component" value="Unassembled WGS sequence"/>
</dbReference>
<feature type="domain" description="SLBB" evidence="17">
    <location>
        <begin position="148"/>
        <end position="227"/>
    </location>
</feature>
<dbReference type="GO" id="GO:0009279">
    <property type="term" value="C:cell outer membrane"/>
    <property type="evidence" value="ECO:0007669"/>
    <property type="project" value="UniProtKB-SubCell"/>
</dbReference>
<dbReference type="Pfam" id="PF22461">
    <property type="entry name" value="SLBB_2"/>
    <property type="match status" value="1"/>
</dbReference>
<evidence type="ECO:0000256" key="11">
    <source>
        <dbReference type="ARBA" id="ARBA00023136"/>
    </source>
</evidence>
<dbReference type="InterPro" id="IPR049712">
    <property type="entry name" value="Poly_export"/>
</dbReference>
<evidence type="ECO:0000313" key="19">
    <source>
        <dbReference type="Proteomes" id="UP000283433"/>
    </source>
</evidence>
<comment type="caution">
    <text evidence="18">The sequence shown here is derived from an EMBL/GenBank/DDBJ whole genome shotgun (WGS) entry which is preliminary data.</text>
</comment>
<evidence type="ECO:0000256" key="2">
    <source>
        <dbReference type="ARBA" id="ARBA00009450"/>
    </source>
</evidence>
<evidence type="ECO:0000256" key="9">
    <source>
        <dbReference type="ARBA" id="ARBA00023065"/>
    </source>
</evidence>
<keyword evidence="11 15" id="KW-0472">Membrane</keyword>
<evidence type="ECO:0000256" key="14">
    <source>
        <dbReference type="ARBA" id="ARBA00023288"/>
    </source>
</evidence>
<organism evidence="18 19">
    <name type="scientific">Pelobium manganitolerans</name>
    <dbReference type="NCBI Taxonomy" id="1842495"/>
    <lineage>
        <taxon>Bacteria</taxon>
        <taxon>Pseudomonadati</taxon>
        <taxon>Bacteroidota</taxon>
        <taxon>Sphingobacteriia</taxon>
        <taxon>Sphingobacteriales</taxon>
        <taxon>Sphingobacteriaceae</taxon>
        <taxon>Pelobium</taxon>
    </lineage>
</organism>
<name>A0A419S1N2_9SPHI</name>